<reference evidence="1" key="2">
    <citation type="submission" date="2018-08" db="UniProtKB">
        <authorList>
            <consortium name="EnsemblPlants"/>
        </authorList>
    </citation>
    <scope>IDENTIFICATION</scope>
    <source>
        <strain evidence="1">Yugu1</strain>
    </source>
</reference>
<dbReference type="AlphaFoldDB" id="K3YX97"/>
<evidence type="ECO:0000313" key="2">
    <source>
        <dbReference type="Proteomes" id="UP000004995"/>
    </source>
</evidence>
<sequence length="83" mass="9216">MRRRARCMLRRDECSYAAGMLGWANHAWDAAGQDTAGEAWLDDELVILAEQADPNGTKAGLPSGSCFFFLCPPFLLLVLRITR</sequence>
<dbReference type="Gramene" id="KQL30809">
    <property type="protein sequence ID" value="KQL30809"/>
    <property type="gene ID" value="SETIT_018893mg"/>
</dbReference>
<name>K3YX97_SETIT</name>
<organism evidence="1 2">
    <name type="scientific">Setaria italica</name>
    <name type="common">Foxtail millet</name>
    <name type="synonym">Panicum italicum</name>
    <dbReference type="NCBI Taxonomy" id="4555"/>
    <lineage>
        <taxon>Eukaryota</taxon>
        <taxon>Viridiplantae</taxon>
        <taxon>Streptophyta</taxon>
        <taxon>Embryophyta</taxon>
        <taxon>Tracheophyta</taxon>
        <taxon>Spermatophyta</taxon>
        <taxon>Magnoliopsida</taxon>
        <taxon>Liliopsida</taxon>
        <taxon>Poales</taxon>
        <taxon>Poaceae</taxon>
        <taxon>PACMAD clade</taxon>
        <taxon>Panicoideae</taxon>
        <taxon>Panicodae</taxon>
        <taxon>Paniceae</taxon>
        <taxon>Cenchrinae</taxon>
        <taxon>Setaria</taxon>
    </lineage>
</organism>
<dbReference type="InParanoid" id="K3YX97"/>
<proteinExistence type="predicted"/>
<keyword evidence="2" id="KW-1185">Reference proteome</keyword>
<dbReference type="HOGENOM" id="CLU_2546890_0_0_1"/>
<dbReference type="EnsemblPlants" id="KQL30809">
    <property type="protein sequence ID" value="KQL30809"/>
    <property type="gene ID" value="SETIT_018893mg"/>
</dbReference>
<dbReference type="EMBL" id="AGNK02000469">
    <property type="status" value="NOT_ANNOTATED_CDS"/>
    <property type="molecule type" value="Genomic_DNA"/>
</dbReference>
<dbReference type="Proteomes" id="UP000004995">
    <property type="component" value="Unassembled WGS sequence"/>
</dbReference>
<protein>
    <submittedName>
        <fullName evidence="1">Uncharacterized protein</fullName>
    </submittedName>
</protein>
<reference evidence="2" key="1">
    <citation type="journal article" date="2012" name="Nat. Biotechnol.">
        <title>Reference genome sequence of the model plant Setaria.</title>
        <authorList>
            <person name="Bennetzen J.L."/>
            <person name="Schmutz J."/>
            <person name="Wang H."/>
            <person name="Percifield R."/>
            <person name="Hawkins J."/>
            <person name="Pontaroli A.C."/>
            <person name="Estep M."/>
            <person name="Feng L."/>
            <person name="Vaughn J.N."/>
            <person name="Grimwood J."/>
            <person name="Jenkins J."/>
            <person name="Barry K."/>
            <person name="Lindquist E."/>
            <person name="Hellsten U."/>
            <person name="Deshpande S."/>
            <person name="Wang X."/>
            <person name="Wu X."/>
            <person name="Mitros T."/>
            <person name="Triplett J."/>
            <person name="Yang X."/>
            <person name="Ye C.Y."/>
            <person name="Mauro-Herrera M."/>
            <person name="Wang L."/>
            <person name="Li P."/>
            <person name="Sharma M."/>
            <person name="Sharma R."/>
            <person name="Ronald P.C."/>
            <person name="Panaud O."/>
            <person name="Kellogg E.A."/>
            <person name="Brutnell T.P."/>
            <person name="Doust A.N."/>
            <person name="Tuskan G.A."/>
            <person name="Rokhsar D."/>
            <person name="Devos K.M."/>
        </authorList>
    </citation>
    <scope>NUCLEOTIDE SEQUENCE [LARGE SCALE GENOMIC DNA]</scope>
    <source>
        <strain evidence="2">cv. Yugu1</strain>
    </source>
</reference>
<evidence type="ECO:0000313" key="1">
    <source>
        <dbReference type="EnsemblPlants" id="KQL30809"/>
    </source>
</evidence>
<accession>K3YX97</accession>